<dbReference type="CDD" id="cd07199">
    <property type="entry name" value="Pat17_PNPLA8_PNPLA9_like"/>
    <property type="match status" value="1"/>
</dbReference>
<proteinExistence type="inferred from homology"/>
<comment type="caution">
    <text evidence="5">The sequence shown here is derived from an EMBL/GenBank/DDBJ whole genome shotgun (WGS) entry which is preliminary data.</text>
</comment>
<sequence length="463" mass="52944">MNIGPESQISSLESLYDEDCPINKIDVQNSQIILSYPSLLPDIRLNVTTVPEVRKIYAIHSYSVEDEGASTAATIQEMMTGLASSAVNPPAIDHGVYLGYNSYEIIVCSAQYQDKWEDFQIVKHNKGFLMEMCKDDHLAYVNIFNDGSLKMQADFKVNIDEKWVLSIDGERIRGLIPILILQQLEADLSKRLEKDVRIADLFDMNSGNSTGSIISLGLTVSDGSNPPRPMYPASELVTLYKEKGRIYLPNNEEAPAVKILNSAYFRTHTDAEDEKFTDKSLKDTVNVDVLVPSYNITEKKDVYFINYFDITNFYKIRNVIRASTAAPTYFEAKQIDKISYVDRGIFMNNPAYKAYLEVKNKFKEQQIVIYELNYLAKQGWFRWMNPLISLMINVPSKLVEGYLENLQDEIRYYRLQTNLQKDIPLDDTSDQTLNDLEGLANNIINGKEFKDMVEDIVNHLKED</sequence>
<dbReference type="Pfam" id="PF01734">
    <property type="entry name" value="Patatin"/>
    <property type="match status" value="1"/>
</dbReference>
<name>A0ABM8W768_GIGMA</name>
<gene>
    <name evidence="5" type="ORF">GMARGA_LOCUS4200</name>
</gene>
<organism evidence="5 6">
    <name type="scientific">Gigaspora margarita</name>
    <dbReference type="NCBI Taxonomy" id="4874"/>
    <lineage>
        <taxon>Eukaryota</taxon>
        <taxon>Fungi</taxon>
        <taxon>Fungi incertae sedis</taxon>
        <taxon>Mucoromycota</taxon>
        <taxon>Glomeromycotina</taxon>
        <taxon>Glomeromycetes</taxon>
        <taxon>Diversisporales</taxon>
        <taxon>Gigasporaceae</taxon>
        <taxon>Gigaspora</taxon>
    </lineage>
</organism>
<dbReference type="PANTHER" id="PTHR32176">
    <property type="entry name" value="XYLOSE ISOMERASE"/>
    <property type="match status" value="1"/>
</dbReference>
<evidence type="ECO:0000256" key="3">
    <source>
        <dbReference type="PROSITE-ProRule" id="PRU01161"/>
    </source>
</evidence>
<dbReference type="PROSITE" id="PS51635">
    <property type="entry name" value="PNPLA"/>
    <property type="match status" value="1"/>
</dbReference>
<evidence type="ECO:0000313" key="5">
    <source>
        <dbReference type="EMBL" id="CAG8543493.1"/>
    </source>
</evidence>
<keyword evidence="2 3" id="KW-0443">Lipid metabolism</keyword>
<feature type="domain" description="PNPLA" evidence="4">
    <location>
        <begin position="165"/>
        <end position="355"/>
    </location>
</feature>
<comment type="caution">
    <text evidence="3">Lacks conserved residue(s) required for the propagation of feature annotation.</text>
</comment>
<keyword evidence="3" id="KW-0378">Hydrolase</keyword>
<accession>A0ABM8W768</accession>
<dbReference type="InterPro" id="IPR016035">
    <property type="entry name" value="Acyl_Trfase/lysoPLipase"/>
</dbReference>
<feature type="short sequence motif" description="GXSXG" evidence="3">
    <location>
        <begin position="207"/>
        <end position="211"/>
    </location>
</feature>
<reference evidence="5 6" key="1">
    <citation type="submission" date="2021-06" db="EMBL/GenBank/DDBJ databases">
        <authorList>
            <person name="Kallberg Y."/>
            <person name="Tangrot J."/>
            <person name="Rosling A."/>
        </authorList>
    </citation>
    <scope>NUCLEOTIDE SEQUENCE [LARGE SCALE GENOMIC DNA]</scope>
    <source>
        <strain evidence="5 6">120-4 pot B 10/14</strain>
    </source>
</reference>
<keyword evidence="6" id="KW-1185">Reference proteome</keyword>
<dbReference type="InterPro" id="IPR002641">
    <property type="entry name" value="PNPLA_dom"/>
</dbReference>
<dbReference type="Proteomes" id="UP000789901">
    <property type="component" value="Unassembled WGS sequence"/>
</dbReference>
<keyword evidence="3" id="KW-0442">Lipid degradation</keyword>
<dbReference type="SUPFAM" id="SSF52151">
    <property type="entry name" value="FabD/lysophospholipase-like"/>
    <property type="match status" value="1"/>
</dbReference>
<evidence type="ECO:0000259" key="4">
    <source>
        <dbReference type="PROSITE" id="PS51635"/>
    </source>
</evidence>
<evidence type="ECO:0000256" key="1">
    <source>
        <dbReference type="ARBA" id="ARBA00010240"/>
    </source>
</evidence>
<evidence type="ECO:0000313" key="6">
    <source>
        <dbReference type="Proteomes" id="UP000789901"/>
    </source>
</evidence>
<dbReference type="Gene3D" id="3.40.1090.10">
    <property type="entry name" value="Cytosolic phospholipase A2 catalytic domain"/>
    <property type="match status" value="1"/>
</dbReference>
<feature type="active site" description="Proton acceptor" evidence="3">
    <location>
        <position position="342"/>
    </location>
</feature>
<comment type="similarity">
    <text evidence="1">Belongs to the patatin family.</text>
</comment>
<feature type="active site" description="Nucleophile" evidence="3">
    <location>
        <position position="209"/>
    </location>
</feature>
<protein>
    <submittedName>
        <fullName evidence="5">39123_t:CDS:1</fullName>
    </submittedName>
</protein>
<dbReference type="PANTHER" id="PTHR32176:SF92">
    <property type="entry name" value="XYLOSE ISOMERASE"/>
    <property type="match status" value="1"/>
</dbReference>
<dbReference type="EMBL" id="CAJVQB010001620">
    <property type="protein sequence ID" value="CAG8543493.1"/>
    <property type="molecule type" value="Genomic_DNA"/>
</dbReference>
<evidence type="ECO:0000256" key="2">
    <source>
        <dbReference type="ARBA" id="ARBA00023098"/>
    </source>
</evidence>